<keyword evidence="5" id="KW-1133">Transmembrane helix</keyword>
<keyword evidence="8" id="KW-1185">Reference proteome</keyword>
<dbReference type="CDD" id="cd01949">
    <property type="entry name" value="GGDEF"/>
    <property type="match status" value="1"/>
</dbReference>
<dbReference type="GO" id="GO:0052621">
    <property type="term" value="F:diguanylate cyclase activity"/>
    <property type="evidence" value="ECO:0007669"/>
    <property type="project" value="UniProtKB-EC"/>
</dbReference>
<feature type="transmembrane region" description="Helical" evidence="5">
    <location>
        <begin position="176"/>
        <end position="195"/>
    </location>
</feature>
<evidence type="ECO:0000256" key="3">
    <source>
        <dbReference type="ARBA" id="ARBA00034247"/>
    </source>
</evidence>
<sequence>MERYAKRANGRRSGKDRRRSPGWRSAVQLERIRYPGWWEQLLQFLTRYLFMVLGIVFFNYSPAPGPLWLSAPTITAVLLGHGVLNTILLWHAVHRPICPARYRLAMWVDLVAVSLCVANDPYQVPPSVLAFIMVVLGNGMRYGMALFAEAIVGAFAGAMVALSVNGAGGITQITPGLVFLNLFGGIILLYTYVLMSRIERSRFNLEERSRLDSLTGLVNRRALEEAADALLKSLLEHGGEVAVMLADMDDFKQINDRHGHAVGDLVLRRFARILQRSIRSHDIAARYGGDEFVLILLDIDLAGTERVAQRIQESVAAWARENALCCTVTFGLAAAPRHGTSLPVLLKAIDEALYRGKRRSEHGGAVEWVTDEAVKVSPVETPMLVD</sequence>
<feature type="transmembrane region" description="Helical" evidence="5">
    <location>
        <begin position="41"/>
        <end position="61"/>
    </location>
</feature>
<dbReference type="InterPro" id="IPR000160">
    <property type="entry name" value="GGDEF_dom"/>
</dbReference>
<dbReference type="FunFam" id="3.30.70.270:FF:000001">
    <property type="entry name" value="Diguanylate cyclase domain protein"/>
    <property type="match status" value="1"/>
</dbReference>
<dbReference type="InterPro" id="IPR029787">
    <property type="entry name" value="Nucleotide_cyclase"/>
</dbReference>
<comment type="cofactor">
    <cofactor evidence="1">
        <name>Mg(2+)</name>
        <dbReference type="ChEBI" id="CHEBI:18420"/>
    </cofactor>
</comment>
<dbReference type="EC" id="2.7.7.65" evidence="2"/>
<feature type="transmembrane region" description="Helical" evidence="5">
    <location>
        <begin position="67"/>
        <end position="92"/>
    </location>
</feature>
<dbReference type="HOGENOM" id="CLU_725481_0_0_6"/>
<protein>
    <recommendedName>
        <fullName evidence="2">diguanylate cyclase</fullName>
        <ecNumber evidence="2">2.7.7.65</ecNumber>
    </recommendedName>
</protein>
<dbReference type="PROSITE" id="PS50887">
    <property type="entry name" value="GGDEF"/>
    <property type="match status" value="1"/>
</dbReference>
<dbReference type="eggNOG" id="COG2199">
    <property type="taxonomic scope" value="Bacteria"/>
</dbReference>
<gene>
    <name evidence="7" type="ORF">NB231_00795</name>
</gene>
<dbReference type="AlphaFoldDB" id="A4BSX0"/>
<dbReference type="Pfam" id="PF00990">
    <property type="entry name" value="GGDEF"/>
    <property type="match status" value="1"/>
</dbReference>
<feature type="transmembrane region" description="Helical" evidence="5">
    <location>
        <begin position="104"/>
        <end position="122"/>
    </location>
</feature>
<dbReference type="PANTHER" id="PTHR45138:SF9">
    <property type="entry name" value="DIGUANYLATE CYCLASE DGCM-RELATED"/>
    <property type="match status" value="1"/>
</dbReference>
<organism evidence="7 8">
    <name type="scientific">Nitrococcus mobilis Nb-231</name>
    <dbReference type="NCBI Taxonomy" id="314278"/>
    <lineage>
        <taxon>Bacteria</taxon>
        <taxon>Pseudomonadati</taxon>
        <taxon>Pseudomonadota</taxon>
        <taxon>Gammaproteobacteria</taxon>
        <taxon>Chromatiales</taxon>
        <taxon>Ectothiorhodospiraceae</taxon>
        <taxon>Nitrococcus</taxon>
    </lineage>
</organism>
<evidence type="ECO:0000256" key="1">
    <source>
        <dbReference type="ARBA" id="ARBA00001946"/>
    </source>
</evidence>
<evidence type="ECO:0000259" key="6">
    <source>
        <dbReference type="PROSITE" id="PS50887"/>
    </source>
</evidence>
<dbReference type="PANTHER" id="PTHR45138">
    <property type="entry name" value="REGULATORY COMPONENTS OF SENSORY TRANSDUCTION SYSTEM"/>
    <property type="match status" value="1"/>
</dbReference>
<keyword evidence="5" id="KW-0812">Transmembrane</keyword>
<feature type="region of interest" description="Disordered" evidence="4">
    <location>
        <begin position="1"/>
        <end position="20"/>
    </location>
</feature>
<dbReference type="OrthoDB" id="9812260at2"/>
<dbReference type="InterPro" id="IPR043128">
    <property type="entry name" value="Rev_trsase/Diguanyl_cyclase"/>
</dbReference>
<dbReference type="SMART" id="SM00267">
    <property type="entry name" value="GGDEF"/>
    <property type="match status" value="1"/>
</dbReference>
<dbReference type="InterPro" id="IPR050469">
    <property type="entry name" value="Diguanylate_Cyclase"/>
</dbReference>
<keyword evidence="5" id="KW-0472">Membrane</keyword>
<comment type="caution">
    <text evidence="7">The sequence shown here is derived from an EMBL/GenBank/DDBJ whole genome shotgun (WGS) entry which is preliminary data.</text>
</comment>
<reference evidence="7 8" key="1">
    <citation type="submission" date="2006-02" db="EMBL/GenBank/DDBJ databases">
        <authorList>
            <person name="Waterbury J."/>
            <person name="Ferriera S."/>
            <person name="Johnson J."/>
            <person name="Kravitz S."/>
            <person name="Halpern A."/>
            <person name="Remington K."/>
            <person name="Beeson K."/>
            <person name="Tran B."/>
            <person name="Rogers Y.-H."/>
            <person name="Friedman R."/>
            <person name="Venter J.C."/>
        </authorList>
    </citation>
    <scope>NUCLEOTIDE SEQUENCE [LARGE SCALE GENOMIC DNA]</scope>
    <source>
        <strain evidence="7 8">Nb-231</strain>
    </source>
</reference>
<dbReference type="STRING" id="314278.NB231_00795"/>
<name>A4BSX0_9GAMM</name>
<feature type="transmembrane region" description="Helical" evidence="5">
    <location>
        <begin position="142"/>
        <end position="164"/>
    </location>
</feature>
<evidence type="ECO:0000256" key="2">
    <source>
        <dbReference type="ARBA" id="ARBA00012528"/>
    </source>
</evidence>
<comment type="catalytic activity">
    <reaction evidence="3">
        <text>2 GTP = 3',3'-c-di-GMP + 2 diphosphate</text>
        <dbReference type="Rhea" id="RHEA:24898"/>
        <dbReference type="ChEBI" id="CHEBI:33019"/>
        <dbReference type="ChEBI" id="CHEBI:37565"/>
        <dbReference type="ChEBI" id="CHEBI:58805"/>
        <dbReference type="EC" id="2.7.7.65"/>
    </reaction>
</comment>
<evidence type="ECO:0000313" key="8">
    <source>
        <dbReference type="Proteomes" id="UP000003374"/>
    </source>
</evidence>
<feature type="domain" description="GGDEF" evidence="6">
    <location>
        <begin position="239"/>
        <end position="372"/>
    </location>
</feature>
<evidence type="ECO:0000313" key="7">
    <source>
        <dbReference type="EMBL" id="EAR21214.1"/>
    </source>
</evidence>
<accession>A4BSX0</accession>
<proteinExistence type="predicted"/>
<evidence type="ECO:0000256" key="4">
    <source>
        <dbReference type="SAM" id="MobiDB-lite"/>
    </source>
</evidence>
<dbReference type="RefSeq" id="WP_004998861.1">
    <property type="nucleotide sequence ID" value="NZ_CH672427.1"/>
</dbReference>
<evidence type="ECO:0000256" key="5">
    <source>
        <dbReference type="SAM" id="Phobius"/>
    </source>
</evidence>
<dbReference type="Proteomes" id="UP000003374">
    <property type="component" value="Unassembled WGS sequence"/>
</dbReference>
<dbReference type="Gene3D" id="3.30.70.270">
    <property type="match status" value="1"/>
</dbReference>
<dbReference type="EMBL" id="AAOF01000011">
    <property type="protein sequence ID" value="EAR21214.1"/>
    <property type="molecule type" value="Genomic_DNA"/>
</dbReference>
<dbReference type="SUPFAM" id="SSF55073">
    <property type="entry name" value="Nucleotide cyclase"/>
    <property type="match status" value="1"/>
</dbReference>
<dbReference type="NCBIfam" id="TIGR00254">
    <property type="entry name" value="GGDEF"/>
    <property type="match status" value="1"/>
</dbReference>